<dbReference type="Proteomes" id="UP001148629">
    <property type="component" value="Unassembled WGS sequence"/>
</dbReference>
<gene>
    <name evidence="1" type="ORF">NM208_g15403</name>
</gene>
<organism evidence="1 2">
    <name type="scientific">Fusarium decemcellulare</name>
    <dbReference type="NCBI Taxonomy" id="57161"/>
    <lineage>
        <taxon>Eukaryota</taxon>
        <taxon>Fungi</taxon>
        <taxon>Dikarya</taxon>
        <taxon>Ascomycota</taxon>
        <taxon>Pezizomycotina</taxon>
        <taxon>Sordariomycetes</taxon>
        <taxon>Hypocreomycetidae</taxon>
        <taxon>Hypocreales</taxon>
        <taxon>Nectriaceae</taxon>
        <taxon>Fusarium</taxon>
        <taxon>Fusarium decemcellulare species complex</taxon>
    </lineage>
</organism>
<accession>A0ACC1REK6</accession>
<sequence>MPPSRDGPARRRPSDYVASSSTTDALCAAFGYSIGKPIAYAYLPKDVIDGDVVEIEYFGRRIQATVSPLPFHEPESSAYGQSSSASFSARL</sequence>
<keyword evidence="2" id="KW-1185">Reference proteome</keyword>
<reference evidence="1" key="1">
    <citation type="submission" date="2022-08" db="EMBL/GenBank/DDBJ databases">
        <title>Genome Sequence of Fusarium decemcellulare.</title>
        <authorList>
            <person name="Buettner E."/>
        </authorList>
    </citation>
    <scope>NUCLEOTIDE SEQUENCE</scope>
    <source>
        <strain evidence="1">Babe19</strain>
    </source>
</reference>
<name>A0ACC1REK6_9HYPO</name>
<evidence type="ECO:0000313" key="1">
    <source>
        <dbReference type="EMBL" id="KAJ3511674.1"/>
    </source>
</evidence>
<evidence type="ECO:0000313" key="2">
    <source>
        <dbReference type="Proteomes" id="UP001148629"/>
    </source>
</evidence>
<proteinExistence type="predicted"/>
<protein>
    <submittedName>
        <fullName evidence="1">Uncharacterized protein</fullName>
    </submittedName>
</protein>
<comment type="caution">
    <text evidence="1">The sequence shown here is derived from an EMBL/GenBank/DDBJ whole genome shotgun (WGS) entry which is preliminary data.</text>
</comment>
<dbReference type="EMBL" id="JANRMS010004112">
    <property type="protein sequence ID" value="KAJ3511674.1"/>
    <property type="molecule type" value="Genomic_DNA"/>
</dbReference>